<dbReference type="AlphaFoldDB" id="A0A0K2U7N3"/>
<proteinExistence type="predicted"/>
<name>A0A0K2U7N3_LEPSM</name>
<organism evidence="1">
    <name type="scientific">Lepeophtheirus salmonis</name>
    <name type="common">Salmon louse</name>
    <name type="synonym">Caligus salmonis</name>
    <dbReference type="NCBI Taxonomy" id="72036"/>
    <lineage>
        <taxon>Eukaryota</taxon>
        <taxon>Metazoa</taxon>
        <taxon>Ecdysozoa</taxon>
        <taxon>Arthropoda</taxon>
        <taxon>Crustacea</taxon>
        <taxon>Multicrustacea</taxon>
        <taxon>Hexanauplia</taxon>
        <taxon>Copepoda</taxon>
        <taxon>Siphonostomatoida</taxon>
        <taxon>Caligidae</taxon>
        <taxon>Lepeophtheirus</taxon>
    </lineage>
</organism>
<dbReference type="EMBL" id="HACA01016350">
    <property type="protein sequence ID" value="CDW33711.1"/>
    <property type="molecule type" value="Transcribed_RNA"/>
</dbReference>
<sequence>MVYQPSTICLFPSSPSRWILLFTIVFERVDLKCVLISFIIDLQGSDSRVMYNGVNRPYLFGISNFRFINIAASKRQSVWVLCSVFDRKS</sequence>
<accession>A0A0K2U7N3</accession>
<protein>
    <submittedName>
        <fullName evidence="1">Uncharacterized protein</fullName>
    </submittedName>
</protein>
<evidence type="ECO:0000313" key="1">
    <source>
        <dbReference type="EMBL" id="CDW33711.1"/>
    </source>
</evidence>
<reference evidence="1" key="1">
    <citation type="submission" date="2014-05" db="EMBL/GenBank/DDBJ databases">
        <authorList>
            <person name="Chronopoulou M."/>
        </authorList>
    </citation>
    <scope>NUCLEOTIDE SEQUENCE</scope>
    <source>
        <tissue evidence="1">Whole organism</tissue>
    </source>
</reference>